<dbReference type="RefSeq" id="WP_187682974.1">
    <property type="nucleotide sequence ID" value="NZ_AP023396.1"/>
</dbReference>
<dbReference type="GeneID" id="80348084"/>
<dbReference type="GO" id="GO:0140114">
    <property type="term" value="P:cellular detoxification of fluoride"/>
    <property type="evidence" value="ECO:0007669"/>
    <property type="project" value="UniProtKB-UniRule"/>
</dbReference>
<comment type="function">
    <text evidence="9 10">Fluoride-specific ion channel. Important for reducing fluoride concentration in the cell, thus reducing its toxicity.</text>
</comment>
<feature type="transmembrane region" description="Helical" evidence="10">
    <location>
        <begin position="32"/>
        <end position="52"/>
    </location>
</feature>
<keyword evidence="6 10" id="KW-0407">Ion channel</keyword>
<dbReference type="GO" id="GO:0062054">
    <property type="term" value="F:fluoride channel activity"/>
    <property type="evidence" value="ECO:0007669"/>
    <property type="project" value="UniProtKB-UniRule"/>
</dbReference>
<keyword evidence="4 10" id="KW-1133">Transmembrane helix</keyword>
<comment type="similarity">
    <text evidence="7 10">Belongs to the fluoride channel Fluc/FEX (TC 1.A.43) family.</text>
</comment>
<reference evidence="11 12" key="1">
    <citation type="submission" date="2020-08" db="EMBL/GenBank/DDBJ databases">
        <title>Genome Sequencing of Nocardia wallacei strain FMUON74 and assembly.</title>
        <authorList>
            <person name="Toyokawa M."/>
            <person name="Uesaka K."/>
        </authorList>
    </citation>
    <scope>NUCLEOTIDE SEQUENCE [LARGE SCALE GENOMIC DNA]</scope>
    <source>
        <strain evidence="11 12">FMUON74</strain>
    </source>
</reference>
<dbReference type="PANTHER" id="PTHR28259:SF1">
    <property type="entry name" value="FLUORIDE EXPORT PROTEIN 1-RELATED"/>
    <property type="match status" value="1"/>
</dbReference>
<feature type="transmembrane region" description="Helical" evidence="10">
    <location>
        <begin position="89"/>
        <end position="119"/>
    </location>
</feature>
<evidence type="ECO:0000256" key="9">
    <source>
        <dbReference type="ARBA" id="ARBA00049940"/>
    </source>
</evidence>
<evidence type="ECO:0000256" key="5">
    <source>
        <dbReference type="ARBA" id="ARBA00023136"/>
    </source>
</evidence>
<gene>
    <name evidence="11" type="primary">crcB2</name>
    <name evidence="10" type="synonym">crcB</name>
    <name evidence="10" type="synonym">fluC</name>
    <name evidence="11" type="ORF">NWFMUON74_35570</name>
</gene>
<keyword evidence="10" id="KW-0406">Ion transport</keyword>
<evidence type="ECO:0000256" key="4">
    <source>
        <dbReference type="ARBA" id="ARBA00022989"/>
    </source>
</evidence>
<sequence>MTVILIVLGAMLGAPLRYLIDRAVQSRHDSAFPWGTFLVNLTGCLLLGGLAGAAVSTPLFTLIGTGFCGALTTYSTFGYETVRLTEERAYLFAALNVVVSVVAGLGAALLGYTAVAAVIG</sequence>
<evidence type="ECO:0000256" key="7">
    <source>
        <dbReference type="ARBA" id="ARBA00035120"/>
    </source>
</evidence>
<evidence type="ECO:0000313" key="11">
    <source>
        <dbReference type="EMBL" id="BCK55785.1"/>
    </source>
</evidence>
<keyword evidence="10" id="KW-0915">Sodium</keyword>
<keyword evidence="3 10" id="KW-0812">Transmembrane</keyword>
<keyword evidence="12" id="KW-1185">Reference proteome</keyword>
<dbReference type="EMBL" id="AP023396">
    <property type="protein sequence ID" value="BCK55785.1"/>
    <property type="molecule type" value="Genomic_DNA"/>
</dbReference>
<comment type="subcellular location">
    <subcellularLocation>
        <location evidence="1 10">Cell membrane</location>
        <topology evidence="1 10">Multi-pass membrane protein</topology>
    </subcellularLocation>
</comment>
<feature type="binding site" evidence="10">
    <location>
        <position position="69"/>
    </location>
    <ligand>
        <name>Na(+)</name>
        <dbReference type="ChEBI" id="CHEBI:29101"/>
        <note>structural</note>
    </ligand>
</feature>
<name>A0A7G1KKI2_9NOCA</name>
<accession>A0A7G1KKI2</accession>
<evidence type="ECO:0000256" key="8">
    <source>
        <dbReference type="ARBA" id="ARBA00035585"/>
    </source>
</evidence>
<protein>
    <recommendedName>
        <fullName evidence="10">Fluoride-specific ion channel FluC</fullName>
    </recommendedName>
</protein>
<dbReference type="GO" id="GO:0005886">
    <property type="term" value="C:plasma membrane"/>
    <property type="evidence" value="ECO:0007669"/>
    <property type="project" value="UniProtKB-SubCell"/>
</dbReference>
<keyword evidence="10" id="KW-0813">Transport</keyword>
<comment type="catalytic activity">
    <reaction evidence="8">
        <text>fluoride(in) = fluoride(out)</text>
        <dbReference type="Rhea" id="RHEA:76159"/>
        <dbReference type="ChEBI" id="CHEBI:17051"/>
    </reaction>
    <physiologicalReaction direction="left-to-right" evidence="8">
        <dbReference type="Rhea" id="RHEA:76160"/>
    </physiologicalReaction>
</comment>
<dbReference type="NCBIfam" id="NF010824">
    <property type="entry name" value="PRK14228.1"/>
    <property type="match status" value="1"/>
</dbReference>
<dbReference type="NCBIfam" id="TIGR00494">
    <property type="entry name" value="crcB"/>
    <property type="match status" value="1"/>
</dbReference>
<dbReference type="GO" id="GO:0046872">
    <property type="term" value="F:metal ion binding"/>
    <property type="evidence" value="ECO:0007669"/>
    <property type="project" value="UniProtKB-KW"/>
</dbReference>
<evidence type="ECO:0000256" key="10">
    <source>
        <dbReference type="HAMAP-Rule" id="MF_00454"/>
    </source>
</evidence>
<dbReference type="AlphaFoldDB" id="A0A7G1KKI2"/>
<dbReference type="Proteomes" id="UP000516173">
    <property type="component" value="Chromosome"/>
</dbReference>
<keyword evidence="10" id="KW-0479">Metal-binding</keyword>
<evidence type="ECO:0000313" key="12">
    <source>
        <dbReference type="Proteomes" id="UP000516173"/>
    </source>
</evidence>
<dbReference type="InterPro" id="IPR003691">
    <property type="entry name" value="FluC"/>
</dbReference>
<feature type="transmembrane region" description="Helical" evidence="10">
    <location>
        <begin position="59"/>
        <end position="77"/>
    </location>
</feature>
<evidence type="ECO:0000256" key="1">
    <source>
        <dbReference type="ARBA" id="ARBA00004651"/>
    </source>
</evidence>
<dbReference type="Pfam" id="PF02537">
    <property type="entry name" value="CRCB"/>
    <property type="match status" value="1"/>
</dbReference>
<organism evidence="11 12">
    <name type="scientific">Nocardia wallacei</name>
    <dbReference type="NCBI Taxonomy" id="480035"/>
    <lineage>
        <taxon>Bacteria</taxon>
        <taxon>Bacillati</taxon>
        <taxon>Actinomycetota</taxon>
        <taxon>Actinomycetes</taxon>
        <taxon>Mycobacteriales</taxon>
        <taxon>Nocardiaceae</taxon>
        <taxon>Nocardia</taxon>
    </lineage>
</organism>
<evidence type="ECO:0000256" key="3">
    <source>
        <dbReference type="ARBA" id="ARBA00022692"/>
    </source>
</evidence>
<comment type="activity regulation">
    <text evidence="10">Na(+) is not transported, but it plays an essential structural role and its presence is essential for fluoride channel function.</text>
</comment>
<keyword evidence="2 10" id="KW-1003">Cell membrane</keyword>
<dbReference type="PANTHER" id="PTHR28259">
    <property type="entry name" value="FLUORIDE EXPORT PROTEIN 1-RELATED"/>
    <property type="match status" value="1"/>
</dbReference>
<proteinExistence type="inferred from homology"/>
<evidence type="ECO:0000256" key="6">
    <source>
        <dbReference type="ARBA" id="ARBA00023303"/>
    </source>
</evidence>
<dbReference type="KEGG" id="nwl:NWFMUON74_35570"/>
<evidence type="ECO:0000256" key="2">
    <source>
        <dbReference type="ARBA" id="ARBA00022475"/>
    </source>
</evidence>
<feature type="binding site" evidence="10">
    <location>
        <position position="72"/>
    </location>
    <ligand>
        <name>Na(+)</name>
        <dbReference type="ChEBI" id="CHEBI:29101"/>
        <note>structural</note>
    </ligand>
</feature>
<keyword evidence="5 10" id="KW-0472">Membrane</keyword>
<dbReference type="HAMAP" id="MF_00454">
    <property type="entry name" value="FluC"/>
    <property type="match status" value="1"/>
</dbReference>